<dbReference type="GO" id="GO:0016705">
    <property type="term" value="F:oxidoreductase activity, acting on paired donors, with incorporation or reduction of molecular oxygen"/>
    <property type="evidence" value="ECO:0007669"/>
    <property type="project" value="InterPro"/>
</dbReference>
<keyword evidence="11" id="KW-0408">Iron</keyword>
<keyword evidence="8" id="KW-0256">Endoplasmic reticulum</keyword>
<evidence type="ECO:0000256" key="5">
    <source>
        <dbReference type="ARBA" id="ARBA00010617"/>
    </source>
</evidence>
<dbReference type="AlphaFoldDB" id="A0A482VH62"/>
<keyword evidence="15" id="KW-1185">Reference proteome</keyword>
<evidence type="ECO:0000313" key="14">
    <source>
        <dbReference type="EMBL" id="RZC32221.1"/>
    </source>
</evidence>
<dbReference type="Proteomes" id="UP000292052">
    <property type="component" value="Unassembled WGS sequence"/>
</dbReference>
<feature type="non-terminal residue" evidence="14">
    <location>
        <position position="88"/>
    </location>
</feature>
<dbReference type="GO" id="GO:0005506">
    <property type="term" value="F:iron ion binding"/>
    <property type="evidence" value="ECO:0007669"/>
    <property type="project" value="InterPro"/>
</dbReference>
<gene>
    <name evidence="14" type="ORF">BDFB_014810</name>
</gene>
<dbReference type="PANTHER" id="PTHR24291">
    <property type="entry name" value="CYTOCHROME P450 FAMILY 4"/>
    <property type="match status" value="1"/>
</dbReference>
<keyword evidence="12" id="KW-0503">Monooxygenase</keyword>
<reference evidence="14 15" key="1">
    <citation type="submission" date="2017-03" db="EMBL/GenBank/DDBJ databases">
        <title>Genome of the blue death feigning beetle - Asbolus verrucosus.</title>
        <authorList>
            <person name="Rider S.D."/>
        </authorList>
    </citation>
    <scope>NUCLEOTIDE SEQUENCE [LARGE SCALE GENOMIC DNA]</scope>
    <source>
        <strain evidence="14">Butters</strain>
        <tissue evidence="14">Head and leg muscle</tissue>
    </source>
</reference>
<evidence type="ECO:0000256" key="13">
    <source>
        <dbReference type="ARBA" id="ARBA00023136"/>
    </source>
</evidence>
<keyword evidence="9" id="KW-0492">Microsome</keyword>
<dbReference type="InterPro" id="IPR001128">
    <property type="entry name" value="Cyt_P450"/>
</dbReference>
<comment type="caution">
    <text evidence="14">The sequence shown here is derived from an EMBL/GenBank/DDBJ whole genome shotgun (WGS) entry which is preliminary data.</text>
</comment>
<evidence type="ECO:0000256" key="8">
    <source>
        <dbReference type="ARBA" id="ARBA00022824"/>
    </source>
</evidence>
<dbReference type="EMBL" id="QDEB01098834">
    <property type="protein sequence ID" value="RZC32221.1"/>
    <property type="molecule type" value="Genomic_DNA"/>
</dbReference>
<dbReference type="InterPro" id="IPR050196">
    <property type="entry name" value="Cytochrome_P450_Monoox"/>
</dbReference>
<keyword evidence="7" id="KW-0479">Metal-binding</keyword>
<comment type="subcellular location">
    <subcellularLocation>
        <location evidence="4">Endoplasmic reticulum membrane</location>
        <topology evidence="4">Peripheral membrane protein</topology>
    </subcellularLocation>
    <subcellularLocation>
        <location evidence="3">Microsome membrane</location>
        <topology evidence="3">Peripheral membrane protein</topology>
    </subcellularLocation>
</comment>
<evidence type="ECO:0000256" key="9">
    <source>
        <dbReference type="ARBA" id="ARBA00022848"/>
    </source>
</evidence>
<evidence type="ECO:0000256" key="4">
    <source>
        <dbReference type="ARBA" id="ARBA00004406"/>
    </source>
</evidence>
<dbReference type="PRINTS" id="PR00465">
    <property type="entry name" value="EP450IV"/>
</dbReference>
<evidence type="ECO:0000256" key="1">
    <source>
        <dbReference type="ARBA" id="ARBA00001971"/>
    </source>
</evidence>
<dbReference type="GO" id="GO:0005789">
    <property type="term" value="C:endoplasmic reticulum membrane"/>
    <property type="evidence" value="ECO:0007669"/>
    <property type="project" value="UniProtKB-SubCell"/>
</dbReference>
<dbReference type="InterPro" id="IPR002403">
    <property type="entry name" value="Cyt_P450_E_grp-IV"/>
</dbReference>
<comment type="function">
    <text evidence="2">May be involved in the metabolism of insect hormones and in the breakdown of synthetic insecticides.</text>
</comment>
<dbReference type="GO" id="GO:0020037">
    <property type="term" value="F:heme binding"/>
    <property type="evidence" value="ECO:0007669"/>
    <property type="project" value="InterPro"/>
</dbReference>
<evidence type="ECO:0000256" key="7">
    <source>
        <dbReference type="ARBA" id="ARBA00022723"/>
    </source>
</evidence>
<evidence type="ECO:0000256" key="2">
    <source>
        <dbReference type="ARBA" id="ARBA00003690"/>
    </source>
</evidence>
<protein>
    <submittedName>
        <fullName evidence="14">p450 domain containing protein</fullName>
    </submittedName>
</protein>
<dbReference type="Gene3D" id="1.10.630.10">
    <property type="entry name" value="Cytochrome P450"/>
    <property type="match status" value="1"/>
</dbReference>
<evidence type="ECO:0000256" key="3">
    <source>
        <dbReference type="ARBA" id="ARBA00004174"/>
    </source>
</evidence>
<name>A0A482VH62_ASBVE</name>
<keyword evidence="13" id="KW-0472">Membrane</keyword>
<evidence type="ECO:0000256" key="12">
    <source>
        <dbReference type="ARBA" id="ARBA00023033"/>
    </source>
</evidence>
<dbReference type="OrthoDB" id="1470350at2759"/>
<dbReference type="GO" id="GO:0004497">
    <property type="term" value="F:monooxygenase activity"/>
    <property type="evidence" value="ECO:0007669"/>
    <property type="project" value="UniProtKB-KW"/>
</dbReference>
<dbReference type="STRING" id="1661398.A0A482VH62"/>
<evidence type="ECO:0000256" key="6">
    <source>
        <dbReference type="ARBA" id="ARBA00022617"/>
    </source>
</evidence>
<organism evidence="14 15">
    <name type="scientific">Asbolus verrucosus</name>
    <name type="common">Desert ironclad beetle</name>
    <dbReference type="NCBI Taxonomy" id="1661398"/>
    <lineage>
        <taxon>Eukaryota</taxon>
        <taxon>Metazoa</taxon>
        <taxon>Ecdysozoa</taxon>
        <taxon>Arthropoda</taxon>
        <taxon>Hexapoda</taxon>
        <taxon>Insecta</taxon>
        <taxon>Pterygota</taxon>
        <taxon>Neoptera</taxon>
        <taxon>Endopterygota</taxon>
        <taxon>Coleoptera</taxon>
        <taxon>Polyphaga</taxon>
        <taxon>Cucujiformia</taxon>
        <taxon>Tenebrionidae</taxon>
        <taxon>Pimeliinae</taxon>
        <taxon>Asbolus</taxon>
    </lineage>
</organism>
<dbReference type="InterPro" id="IPR036396">
    <property type="entry name" value="Cyt_P450_sf"/>
</dbReference>
<evidence type="ECO:0000256" key="10">
    <source>
        <dbReference type="ARBA" id="ARBA00023002"/>
    </source>
</evidence>
<accession>A0A482VH62</accession>
<comment type="cofactor">
    <cofactor evidence="1">
        <name>heme</name>
        <dbReference type="ChEBI" id="CHEBI:30413"/>
    </cofactor>
</comment>
<dbReference type="Pfam" id="PF00067">
    <property type="entry name" value="p450"/>
    <property type="match status" value="1"/>
</dbReference>
<comment type="similarity">
    <text evidence="5">Belongs to the cytochrome P450 family.</text>
</comment>
<keyword evidence="10" id="KW-0560">Oxidoreductase</keyword>
<sequence>MIYLERVIKETLRLFPVGPVIGRYLSKDVTLSNHILPKDSSVIISILHLHRDPDFWSNPLTFNPDRFLPEEVTKRHRYSYLSFSGGPR</sequence>
<evidence type="ECO:0000313" key="15">
    <source>
        <dbReference type="Proteomes" id="UP000292052"/>
    </source>
</evidence>
<keyword evidence="6" id="KW-0349">Heme</keyword>
<dbReference type="SUPFAM" id="SSF48264">
    <property type="entry name" value="Cytochrome P450"/>
    <property type="match status" value="1"/>
</dbReference>
<proteinExistence type="inferred from homology"/>
<dbReference type="PANTHER" id="PTHR24291:SF189">
    <property type="entry name" value="CYTOCHROME P450 4C3-RELATED"/>
    <property type="match status" value="1"/>
</dbReference>
<evidence type="ECO:0000256" key="11">
    <source>
        <dbReference type="ARBA" id="ARBA00023004"/>
    </source>
</evidence>